<keyword evidence="2 6" id="KW-0418">Kinase</keyword>
<dbReference type="InterPro" id="IPR036890">
    <property type="entry name" value="HATPase_C_sf"/>
</dbReference>
<evidence type="ECO:0000256" key="2">
    <source>
        <dbReference type="ARBA" id="ARBA00022777"/>
    </source>
</evidence>
<dbReference type="InterPro" id="IPR011712">
    <property type="entry name" value="Sig_transdc_His_kin_sub3_dim/P"/>
</dbReference>
<dbReference type="GO" id="GO:0016020">
    <property type="term" value="C:membrane"/>
    <property type="evidence" value="ECO:0007669"/>
    <property type="project" value="InterPro"/>
</dbReference>
<dbReference type="InterPro" id="IPR013783">
    <property type="entry name" value="Ig-like_fold"/>
</dbReference>
<proteinExistence type="predicted"/>
<organism evidence="6 7">
    <name type="scientific">Pseudoduganella buxea</name>
    <dbReference type="NCBI Taxonomy" id="1949069"/>
    <lineage>
        <taxon>Bacteria</taxon>
        <taxon>Pseudomonadati</taxon>
        <taxon>Pseudomonadota</taxon>
        <taxon>Betaproteobacteria</taxon>
        <taxon>Burkholderiales</taxon>
        <taxon>Oxalobacteraceae</taxon>
        <taxon>Telluria group</taxon>
        <taxon>Pseudoduganella</taxon>
    </lineage>
</organism>
<dbReference type="Pfam" id="PF02518">
    <property type="entry name" value="HATPase_c"/>
    <property type="match status" value="1"/>
</dbReference>
<evidence type="ECO:0000256" key="4">
    <source>
        <dbReference type="SAM" id="Phobius"/>
    </source>
</evidence>
<dbReference type="EMBL" id="WNKZ01000051">
    <property type="protein sequence ID" value="MTV54430.1"/>
    <property type="molecule type" value="Genomic_DNA"/>
</dbReference>
<keyword evidence="4" id="KW-0812">Transmembrane</keyword>
<evidence type="ECO:0000256" key="3">
    <source>
        <dbReference type="ARBA" id="ARBA00023012"/>
    </source>
</evidence>
<comment type="caution">
    <text evidence="6">The sequence shown here is derived from an EMBL/GenBank/DDBJ whole genome shotgun (WGS) entry which is preliminary data.</text>
</comment>
<reference evidence="6 7" key="1">
    <citation type="submission" date="2019-11" db="EMBL/GenBank/DDBJ databases">
        <title>Type strains purchased from KCTC, JCM and DSMZ.</title>
        <authorList>
            <person name="Lu H."/>
        </authorList>
    </citation>
    <scope>NUCLEOTIDE SEQUENCE [LARGE SCALE GENOMIC DNA]</scope>
    <source>
        <strain evidence="6 7">KCTC 52429</strain>
    </source>
</reference>
<evidence type="ECO:0000259" key="5">
    <source>
        <dbReference type="SMART" id="SM00387"/>
    </source>
</evidence>
<keyword evidence="3" id="KW-0902">Two-component regulatory system</keyword>
<dbReference type="Pfam" id="PF07495">
    <property type="entry name" value="Y_Y_Y"/>
    <property type="match status" value="1"/>
</dbReference>
<dbReference type="GO" id="GO:0000155">
    <property type="term" value="F:phosphorelay sensor kinase activity"/>
    <property type="evidence" value="ECO:0007669"/>
    <property type="project" value="InterPro"/>
</dbReference>
<dbReference type="Gene3D" id="2.130.10.10">
    <property type="entry name" value="YVTN repeat-like/Quinoprotein amine dehydrogenase"/>
    <property type="match status" value="2"/>
</dbReference>
<dbReference type="PANTHER" id="PTHR24421">
    <property type="entry name" value="NITRATE/NITRITE SENSOR PROTEIN NARX-RELATED"/>
    <property type="match status" value="1"/>
</dbReference>
<keyword evidence="1" id="KW-0808">Transferase</keyword>
<accession>A0A6I3SYT4</accession>
<dbReference type="SUPFAM" id="SSF63829">
    <property type="entry name" value="Calcium-dependent phosphotriesterase"/>
    <property type="match status" value="2"/>
</dbReference>
<dbReference type="Proteomes" id="UP000430634">
    <property type="component" value="Unassembled WGS sequence"/>
</dbReference>
<dbReference type="InterPro" id="IPR003594">
    <property type="entry name" value="HATPase_dom"/>
</dbReference>
<dbReference type="SUPFAM" id="SSF55874">
    <property type="entry name" value="ATPase domain of HSP90 chaperone/DNA topoisomerase II/histidine kinase"/>
    <property type="match status" value="1"/>
</dbReference>
<dbReference type="RefSeq" id="WP_155471724.1">
    <property type="nucleotide sequence ID" value="NZ_BMKG01000011.1"/>
</dbReference>
<dbReference type="GO" id="GO:0046983">
    <property type="term" value="F:protein dimerization activity"/>
    <property type="evidence" value="ECO:0007669"/>
    <property type="project" value="InterPro"/>
</dbReference>
<dbReference type="CDD" id="cd16917">
    <property type="entry name" value="HATPase_UhpB-NarQ-NarX-like"/>
    <property type="match status" value="1"/>
</dbReference>
<keyword evidence="4" id="KW-0472">Membrane</keyword>
<dbReference type="Gene3D" id="1.20.5.1930">
    <property type="match status" value="1"/>
</dbReference>
<feature type="transmembrane region" description="Helical" evidence="4">
    <location>
        <begin position="760"/>
        <end position="780"/>
    </location>
</feature>
<dbReference type="SMART" id="SM00387">
    <property type="entry name" value="HATPase_c"/>
    <property type="match status" value="1"/>
</dbReference>
<feature type="domain" description="Histidine kinase/HSP90-like ATPase" evidence="5">
    <location>
        <begin position="899"/>
        <end position="995"/>
    </location>
</feature>
<dbReference type="PANTHER" id="PTHR24421:SF62">
    <property type="entry name" value="SENSORY TRANSDUCTION HISTIDINE KINASE"/>
    <property type="match status" value="1"/>
</dbReference>
<evidence type="ECO:0000256" key="1">
    <source>
        <dbReference type="ARBA" id="ARBA00022679"/>
    </source>
</evidence>
<gene>
    <name evidence="6" type="ORF">GM672_16990</name>
</gene>
<dbReference type="InterPro" id="IPR050482">
    <property type="entry name" value="Sensor_HK_TwoCompSys"/>
</dbReference>
<dbReference type="InterPro" id="IPR015943">
    <property type="entry name" value="WD40/YVTN_repeat-like_dom_sf"/>
</dbReference>
<dbReference type="Gene3D" id="3.30.565.10">
    <property type="entry name" value="Histidine kinase-like ATPase, C-terminal domain"/>
    <property type="match status" value="1"/>
</dbReference>
<keyword evidence="4" id="KW-1133">Transmembrane helix</keyword>
<dbReference type="Gene3D" id="2.60.40.10">
    <property type="entry name" value="Immunoglobulins"/>
    <property type="match status" value="1"/>
</dbReference>
<evidence type="ECO:0000313" key="7">
    <source>
        <dbReference type="Proteomes" id="UP000430634"/>
    </source>
</evidence>
<protein>
    <submittedName>
        <fullName evidence="6">Histidine kinase</fullName>
    </submittedName>
</protein>
<sequence length="1020" mass="111364">MDTRIDQDHAAPLRRRCAGGGTALLRHGAALLMLVLSFTALAGTPALSGYAHTSWNGQRGAPADVVQFTQTRDGWLWISSPHGLFRFDGVDFQRMDSVQGHRLHANNTLGLLTTRDGRLWVGGRFGGISVFSAGRRQLFTEADGLPRGSVMTMTEGPDGGVWVATSTGLGYLAPGATVFRRIGKAEGLPETATRQILFGRDGRQWVSVQGGIYFRDPGQARYRRAWPHIDLMAMAEAPDGTLWGSDGIDKQYRVLPAAPAGNPRPRAELGGNGALFDRTGTMWVLKLDALERRQAPYTGSAANAQQLTRAHGMSGPLPQTAFEDREGNLWIGTSAGLDRLRRTRLQAVPVDTAFDRPGIVVDGHEGVIIGDQRRPLGRYDSAGLRQTLGRLDLTAACRAADGGLWLAGATERWHRNAAGRVTRLPHPPELAGNAAQAMTIDGKGRMWASISRRGLFRIEDGTWHKDGGLPGMPDGLALSLTTDAAGRVWGGFDRNRIAMIGDGRVRVFGEADGLRLGNVQVLLVDGARLWAGGQDGLAWYDGARWHGVGAAGGQRLRGISGLVRTRTGELWLYGSDGISRIDAAHVERLLREPGWQLPLERFDALDGLVGSAEQLRPLPSMAQGSDGRLWFATASEVASLDPAALSRNALAPPVQVLSLHAGELDFPAQASVRLPIGERDLRIAYTALGLAIPERVRFRYRLEGFDQRWQEAGTRREAVYTNLPPGAYRFRVIAANEDGVWNESGATMALEVPPRFVETGWFTALAVLLGGVLLAALYLLRVRRLTAHMRDRMKERLAERERIARGLHDTLLQSVQGLIMLFEQQARRLPLGAEERDRIEQTLELADELMAEGRDCIADLRTAQEPEELSEALSQFGSVLLQQRFTATVNGKPRLLCPRVRDEVRVIAREALFNAARHARAGRVELVIDYRPDGLAVLVRDDGCGMAAAGDKAQQRKHYGIVGIGERARAIGATCTLLSTPGQGTVMQLDIPAERAYPGRRTAALFLRLRQRRRPHAEAA</sequence>
<dbReference type="InterPro" id="IPR011123">
    <property type="entry name" value="Y_Y_Y"/>
</dbReference>
<name>A0A6I3SYT4_9BURK</name>
<dbReference type="Pfam" id="PF07730">
    <property type="entry name" value="HisKA_3"/>
    <property type="match status" value="1"/>
</dbReference>
<dbReference type="AlphaFoldDB" id="A0A6I3SYT4"/>
<evidence type="ECO:0000313" key="6">
    <source>
        <dbReference type="EMBL" id="MTV54430.1"/>
    </source>
</evidence>
<dbReference type="OrthoDB" id="5384984at2"/>